<dbReference type="AlphaFoldDB" id="A0A6B0V4U5"/>
<dbReference type="EMBL" id="GIFC01014628">
    <property type="protein sequence ID" value="MXU96711.1"/>
    <property type="molecule type" value="Transcribed_RNA"/>
</dbReference>
<evidence type="ECO:0000313" key="3">
    <source>
        <dbReference type="EMBL" id="MXU96711.1"/>
    </source>
</evidence>
<accession>A0A6B0V4U5</accession>
<protein>
    <submittedName>
        <fullName evidence="3">Uncharacterized protein</fullName>
    </submittedName>
</protein>
<feature type="transmembrane region" description="Helical" evidence="2">
    <location>
        <begin position="85"/>
        <end position="109"/>
    </location>
</feature>
<evidence type="ECO:0000256" key="2">
    <source>
        <dbReference type="SAM" id="Phobius"/>
    </source>
</evidence>
<name>A0A6B0V4U5_IXORI</name>
<evidence type="ECO:0000256" key="1">
    <source>
        <dbReference type="SAM" id="MobiDB-lite"/>
    </source>
</evidence>
<feature type="transmembrane region" description="Helical" evidence="2">
    <location>
        <begin position="155"/>
        <end position="172"/>
    </location>
</feature>
<reference evidence="3" key="1">
    <citation type="submission" date="2019-12" db="EMBL/GenBank/DDBJ databases">
        <title>An insight into the sialome of adult female Ixodes ricinus ticks feeding for 6 days.</title>
        <authorList>
            <person name="Perner J."/>
            <person name="Ribeiro J.M.C."/>
        </authorList>
    </citation>
    <scope>NUCLEOTIDE SEQUENCE</scope>
    <source>
        <strain evidence="3">Semi-engorged</strain>
        <tissue evidence="3">Salivary glands</tissue>
    </source>
</reference>
<proteinExistence type="predicted"/>
<feature type="region of interest" description="Disordered" evidence="1">
    <location>
        <begin position="186"/>
        <end position="226"/>
    </location>
</feature>
<organism evidence="3">
    <name type="scientific">Ixodes ricinus</name>
    <name type="common">Common tick</name>
    <name type="synonym">Acarus ricinus</name>
    <dbReference type="NCBI Taxonomy" id="34613"/>
    <lineage>
        <taxon>Eukaryota</taxon>
        <taxon>Metazoa</taxon>
        <taxon>Ecdysozoa</taxon>
        <taxon>Arthropoda</taxon>
        <taxon>Chelicerata</taxon>
        <taxon>Arachnida</taxon>
        <taxon>Acari</taxon>
        <taxon>Parasitiformes</taxon>
        <taxon>Ixodida</taxon>
        <taxon>Ixodoidea</taxon>
        <taxon>Ixodidae</taxon>
        <taxon>Ixodinae</taxon>
        <taxon>Ixodes</taxon>
    </lineage>
</organism>
<keyword evidence="2" id="KW-0812">Transmembrane</keyword>
<keyword evidence="2" id="KW-0472">Membrane</keyword>
<sequence length="226" mass="25017">MASLLPAWLPPLITLNAGTGRITFELPARSAMCRYTGTPFWAAPARHTARDTPRMALAPRLPLFSVPSSSIMNSSIWNCSRTSKFLAMSCGAITLFTLSTALKTLLPWYMDLSPSLSSRASWIPVEAPDGTAARNNPFSVVKSTSTVGLPLLSKIWRANILVIGILASVLLRRRLQRKIITKELPGSSEGAKRRSQRRMQPRERKGNSGESQNFHQGKCHAYFYDK</sequence>
<keyword evidence="2" id="KW-1133">Transmembrane helix</keyword>